<proteinExistence type="predicted"/>
<dbReference type="OrthoDB" id="9767875at2"/>
<dbReference type="Proteomes" id="UP000321736">
    <property type="component" value="Unassembled WGS sequence"/>
</dbReference>
<dbReference type="InterPro" id="IPR022372">
    <property type="entry name" value="Accessory_SS_Asp1"/>
</dbReference>
<keyword evidence="2" id="KW-1185">Reference proteome</keyword>
<evidence type="ECO:0000313" key="1">
    <source>
        <dbReference type="EMBL" id="GEP85488.1"/>
    </source>
</evidence>
<organism evidence="1 2">
    <name type="scientific">Staphylococcus piscifermentans</name>
    <dbReference type="NCBI Taxonomy" id="70258"/>
    <lineage>
        <taxon>Bacteria</taxon>
        <taxon>Bacillati</taxon>
        <taxon>Bacillota</taxon>
        <taxon>Bacilli</taxon>
        <taxon>Bacillales</taxon>
        <taxon>Staphylococcaceae</taxon>
        <taxon>Staphylococcus</taxon>
    </lineage>
</organism>
<accession>A0A239TIK1</accession>
<comment type="caution">
    <text evidence="1">The sequence shown here is derived from an EMBL/GenBank/DDBJ whole genome shotgun (WGS) entry which is preliminary data.</text>
</comment>
<reference evidence="1 2" key="1">
    <citation type="submission" date="2019-07" db="EMBL/GenBank/DDBJ databases">
        <title>Whole genome shotgun sequence of Staphylococcus piscifermentans NBRC 109625.</title>
        <authorList>
            <person name="Hosoyama A."/>
            <person name="Uohara A."/>
            <person name="Ohji S."/>
            <person name="Ichikawa N."/>
        </authorList>
    </citation>
    <scope>NUCLEOTIDE SEQUENCE [LARGE SCALE GENOMIC DNA]</scope>
    <source>
        <strain evidence="1 2">NBRC 109625</strain>
    </source>
</reference>
<sequence>MKYLIPAWYHEDEWWRDKAMPFYETHFTTEFDDMISLGNMLAKHNKSFELICLNYHSELRNFLYRNGLFESSYWSVFDAIQGFEPATPQPIDYRDLHWPQGTEFIYTPYIVKAYTGAHTSSNIYMSQEGYMTWIEDYQDDQIDKRYIFDDRGFLSSVTYFNQQAQPEKIAYLNREGHIVIEEHLDTGKVVVAEAFHDQFKQAEYPSMKEVIQEYLAAYIETHQNPHNTYIAASDSRHNALLTEVINGQHLTFSLFSRRQPELSTSDLQTISTAQHWLVDSQTQAAQLKQYREDTELATDIMQHTPFPATILPNLSSQLHETEIGLMIDGLALEEVNQQLDVLIPYVQEGEDLRLVLLTRHSRSQRAEALKDRIDEVNEAFAKAQPGYMLMDETQIAELKLVRFEFIPFEADIVKLISTLRIMIDLNHEPDLFLQISSISAGIPQINCQPTEYMKDKANGLLISRNSELPQALDTFLIGLKNWNFAFAYSVQLVEAYSSEKLVQQLNRLIEGEIHGA</sequence>
<name>A0A239TIK1_9STAP</name>
<dbReference type="Pfam" id="PF16993">
    <property type="entry name" value="Asp1"/>
    <property type="match status" value="1"/>
</dbReference>
<dbReference type="RefSeq" id="WP_095103119.1">
    <property type="nucleotide sequence ID" value="NZ_BKAR01000031.1"/>
</dbReference>
<dbReference type="GO" id="GO:0015031">
    <property type="term" value="P:protein transport"/>
    <property type="evidence" value="ECO:0007669"/>
    <property type="project" value="InterPro"/>
</dbReference>
<gene>
    <name evidence="1" type="ORF">SPI02_20730</name>
</gene>
<dbReference type="NCBIfam" id="TIGR03713">
    <property type="entry name" value="acc_sec_asp1"/>
    <property type="match status" value="1"/>
</dbReference>
<evidence type="ECO:0000313" key="2">
    <source>
        <dbReference type="Proteomes" id="UP000321736"/>
    </source>
</evidence>
<protein>
    <submittedName>
        <fullName evidence="1">Accessory Sec system protein Asp1</fullName>
    </submittedName>
</protein>
<dbReference type="AlphaFoldDB" id="A0A239TIK1"/>
<dbReference type="EMBL" id="BKAR01000031">
    <property type="protein sequence ID" value="GEP85488.1"/>
    <property type="molecule type" value="Genomic_DNA"/>
</dbReference>